<dbReference type="RefSeq" id="WP_054723213.1">
    <property type="nucleotide sequence ID" value="NZ_AZDJ01000026.1"/>
</dbReference>
<evidence type="ECO:0000313" key="2">
    <source>
        <dbReference type="Proteomes" id="UP000051804"/>
    </source>
</evidence>
<dbReference type="STRING" id="1291734.FD02_GL002134"/>
<gene>
    <name evidence="1" type="ORF">FD02_GL002134</name>
</gene>
<dbReference type="PATRIC" id="fig|1291734.4.peg.2187"/>
<comment type="caution">
    <text evidence="1">The sequence shown here is derived from an EMBL/GenBank/DDBJ whole genome shotgun (WGS) entry which is preliminary data.</text>
</comment>
<name>A0A0R1JKK2_9LACO</name>
<reference evidence="1 2" key="1">
    <citation type="journal article" date="2015" name="Genome Announc.">
        <title>Expanding the biotechnology potential of lactobacilli through comparative genomics of 213 strains and associated genera.</title>
        <authorList>
            <person name="Sun Z."/>
            <person name="Harris H.M."/>
            <person name="McCann A."/>
            <person name="Guo C."/>
            <person name="Argimon S."/>
            <person name="Zhang W."/>
            <person name="Yang X."/>
            <person name="Jeffery I.B."/>
            <person name="Cooney J.C."/>
            <person name="Kagawa T.F."/>
            <person name="Liu W."/>
            <person name="Song Y."/>
            <person name="Salvetti E."/>
            <person name="Wrobel A."/>
            <person name="Rasinkangas P."/>
            <person name="Parkhill J."/>
            <person name="Rea M.C."/>
            <person name="O'Sullivan O."/>
            <person name="Ritari J."/>
            <person name="Douillard F.P."/>
            <person name="Paul Ross R."/>
            <person name="Yang R."/>
            <person name="Briner A.E."/>
            <person name="Felis G.E."/>
            <person name="de Vos W.M."/>
            <person name="Barrangou R."/>
            <person name="Klaenhammer T.R."/>
            <person name="Caufield P.W."/>
            <person name="Cui Y."/>
            <person name="Zhang H."/>
            <person name="O'Toole P.W."/>
        </authorList>
    </citation>
    <scope>NUCLEOTIDE SEQUENCE [LARGE SCALE GENOMIC DNA]</scope>
    <source>
        <strain evidence="1 2">JCM 17158</strain>
    </source>
</reference>
<keyword evidence="2" id="KW-1185">Reference proteome</keyword>
<dbReference type="Proteomes" id="UP000051804">
    <property type="component" value="Unassembled WGS sequence"/>
</dbReference>
<protein>
    <submittedName>
        <fullName evidence="1">Uncharacterized protein</fullName>
    </submittedName>
</protein>
<dbReference type="EMBL" id="AZDJ01000026">
    <property type="protein sequence ID" value="KRK71885.1"/>
    <property type="molecule type" value="Genomic_DNA"/>
</dbReference>
<evidence type="ECO:0000313" key="1">
    <source>
        <dbReference type="EMBL" id="KRK71885.1"/>
    </source>
</evidence>
<proteinExistence type="predicted"/>
<sequence>MLEMSDYQATYDYAMAVADDYIDPERLKKSRFFYYVPFELGYQFDGAFLPEDADDYLTELIHRVGYDRLIAMMATSSRDRNQLEDEIADCWFGSQDYKYSALDLLEALGYQKFDKELM</sequence>
<dbReference type="AlphaFoldDB" id="A0A0R1JKK2"/>
<accession>A0A0R1JKK2</accession>
<organism evidence="1 2">
    <name type="scientific">Lacticaseibacillus nasuensis JCM 17158</name>
    <dbReference type="NCBI Taxonomy" id="1291734"/>
    <lineage>
        <taxon>Bacteria</taxon>
        <taxon>Bacillati</taxon>
        <taxon>Bacillota</taxon>
        <taxon>Bacilli</taxon>
        <taxon>Lactobacillales</taxon>
        <taxon>Lactobacillaceae</taxon>
        <taxon>Lacticaseibacillus</taxon>
    </lineage>
</organism>